<evidence type="ECO:0000313" key="5">
    <source>
        <dbReference type="EnsemblMetazoa" id="AQUA009508-PA"/>
    </source>
</evidence>
<dbReference type="InterPro" id="IPR051368">
    <property type="entry name" value="SerProtInhib-TIL_Domain"/>
</dbReference>
<keyword evidence="3" id="KW-0732">Signal</keyword>
<feature type="signal peptide" evidence="3">
    <location>
        <begin position="1"/>
        <end position="19"/>
    </location>
</feature>
<keyword evidence="1" id="KW-0646">Protease inhibitor</keyword>
<dbReference type="Pfam" id="PF01826">
    <property type="entry name" value="TIL"/>
    <property type="match status" value="2"/>
</dbReference>
<sequence>MKCLLLLLIVCVVASYGSAQRIVPNKDVLACTRHMKCGPNEVYYCCGMCFELTCDNMSRDRYCSERCYKGCYCADGYTRRWADGGCVRDAQSVGILVRRCPRNELYSCCGPCVQKTCSTMNQNVYCFVRCTEGCVCASGYVRRVHGGECIPARSCPRF</sequence>
<protein>
    <recommendedName>
        <fullName evidence="4">TIL domain-containing protein</fullName>
    </recommendedName>
</protein>
<reference evidence="5" key="1">
    <citation type="submission" date="2020-05" db="UniProtKB">
        <authorList>
            <consortium name="EnsemblMetazoa"/>
        </authorList>
    </citation>
    <scope>IDENTIFICATION</scope>
    <source>
        <strain evidence="5">SANGQUA</strain>
    </source>
</reference>
<dbReference type="EnsemblMetazoa" id="AQUA009508-RA">
    <property type="protein sequence ID" value="AQUA009508-PA"/>
    <property type="gene ID" value="AQUA009508"/>
</dbReference>
<dbReference type="Proteomes" id="UP000076407">
    <property type="component" value="Unassembled WGS sequence"/>
</dbReference>
<proteinExistence type="predicted"/>
<dbReference type="PANTHER" id="PTHR23259">
    <property type="entry name" value="RIDDLE"/>
    <property type="match status" value="1"/>
</dbReference>
<feature type="domain" description="TIL" evidence="4">
    <location>
        <begin position="100"/>
        <end position="155"/>
    </location>
</feature>
<dbReference type="PANTHER" id="PTHR23259:SF70">
    <property type="entry name" value="ACCESSORY GLAND PROTEIN ACP62F-RELATED"/>
    <property type="match status" value="1"/>
</dbReference>
<keyword evidence="2" id="KW-1015">Disulfide bond</keyword>
<evidence type="ECO:0000256" key="2">
    <source>
        <dbReference type="ARBA" id="ARBA00023157"/>
    </source>
</evidence>
<evidence type="ECO:0000256" key="3">
    <source>
        <dbReference type="SAM" id="SignalP"/>
    </source>
</evidence>
<dbReference type="Gene3D" id="2.10.25.10">
    <property type="entry name" value="Laminin"/>
    <property type="match status" value="2"/>
</dbReference>
<evidence type="ECO:0000256" key="1">
    <source>
        <dbReference type="ARBA" id="ARBA00022690"/>
    </source>
</evidence>
<organism evidence="5 6">
    <name type="scientific">Anopheles quadriannulatus</name>
    <name type="common">Mosquito</name>
    <dbReference type="NCBI Taxonomy" id="34691"/>
    <lineage>
        <taxon>Eukaryota</taxon>
        <taxon>Metazoa</taxon>
        <taxon>Ecdysozoa</taxon>
        <taxon>Arthropoda</taxon>
        <taxon>Hexapoda</taxon>
        <taxon>Insecta</taxon>
        <taxon>Pterygota</taxon>
        <taxon>Neoptera</taxon>
        <taxon>Endopterygota</taxon>
        <taxon>Diptera</taxon>
        <taxon>Nematocera</taxon>
        <taxon>Culicoidea</taxon>
        <taxon>Culicidae</taxon>
        <taxon>Anophelinae</taxon>
        <taxon>Anopheles</taxon>
    </lineage>
</organism>
<name>A0A182XI31_ANOQN</name>
<evidence type="ECO:0000259" key="4">
    <source>
        <dbReference type="Pfam" id="PF01826"/>
    </source>
</evidence>
<dbReference type="CDD" id="cd19941">
    <property type="entry name" value="TIL"/>
    <property type="match status" value="2"/>
</dbReference>
<dbReference type="GO" id="GO:0030414">
    <property type="term" value="F:peptidase inhibitor activity"/>
    <property type="evidence" value="ECO:0007669"/>
    <property type="project" value="UniProtKB-KW"/>
</dbReference>
<dbReference type="AlphaFoldDB" id="A0A182XI31"/>
<feature type="domain" description="TIL" evidence="4">
    <location>
        <begin position="37"/>
        <end position="89"/>
    </location>
</feature>
<dbReference type="STRING" id="34691.A0A182XI31"/>
<feature type="chain" id="PRO_5008142947" description="TIL domain-containing protein" evidence="3">
    <location>
        <begin position="20"/>
        <end position="158"/>
    </location>
</feature>
<keyword evidence="6" id="KW-1185">Reference proteome</keyword>
<dbReference type="SUPFAM" id="SSF57567">
    <property type="entry name" value="Serine protease inhibitors"/>
    <property type="match status" value="2"/>
</dbReference>
<evidence type="ECO:0000313" key="6">
    <source>
        <dbReference type="Proteomes" id="UP000076407"/>
    </source>
</evidence>
<dbReference type="VEuPathDB" id="VectorBase:AQUA009508"/>
<dbReference type="InterPro" id="IPR002919">
    <property type="entry name" value="TIL_dom"/>
</dbReference>
<accession>A0A182XI31</accession>
<dbReference type="InterPro" id="IPR036084">
    <property type="entry name" value="Ser_inhib-like_sf"/>
</dbReference>